<keyword evidence="5" id="KW-0862">Zinc</keyword>
<feature type="region of interest" description="Disordered" evidence="9">
    <location>
        <begin position="479"/>
        <end position="540"/>
    </location>
</feature>
<sequence>MEYDIFTLARDRGAIASVRPRFLAHPLTSPSNPVFFSPQLLYSTTSVACLINPEYTNMTAFDRVMDIFATNSSSSAKLILSQLSNINQSYYWYDPAKLNASSNAVTNFIATGMTSNKYDAGFLIAMLKAANVTDNSPMGPTPGTTAGGNGGGGGGSSSPSTGLAMIILYAITGCVSALFCIVILSGAIRAIRHPERYGPRAGVAGLDGTAVEAQTRTAGLTRAILDTFPVIKFGSAAPPTNLTPTPTIPPKDSVDKGWDLERGPRGEGGDVLEMKVMSSEDGMSDPDHHGDDEEKDRGHRRASSSGTAGMHGKTDSAEMPMPPLPFANKPANESTESFSVSRARGPDIPPSASDHPHTREGEASGSGEGGAAGDDSLDADAIGVETCPICIVDFEVDDEIRVLPCDGHHRFHKDCVDPWLLELSASCPICRKDFHALETMASRHPGDENESNPDLRATMSEPPRASFYRISRYLRFAERRRQRRDRREQQRHQAYTNEEDDEPDSPVPRAESLHSVPRVPLSTTSLAEPSEPVPPLPRAR</sequence>
<dbReference type="OrthoDB" id="8062037at2759"/>
<dbReference type="GO" id="GO:0008270">
    <property type="term" value="F:zinc ion binding"/>
    <property type="evidence" value="ECO:0007669"/>
    <property type="project" value="UniProtKB-KW"/>
</dbReference>
<evidence type="ECO:0000313" key="12">
    <source>
        <dbReference type="EMBL" id="KDQ21689.1"/>
    </source>
</evidence>
<feature type="transmembrane region" description="Helical" evidence="10">
    <location>
        <begin position="166"/>
        <end position="188"/>
    </location>
</feature>
<accession>A0A067N1F2</accession>
<dbReference type="PANTHER" id="PTHR46539:SF1">
    <property type="entry name" value="E3 UBIQUITIN-PROTEIN LIGASE ATL42"/>
    <property type="match status" value="1"/>
</dbReference>
<dbReference type="SUPFAM" id="SSF57850">
    <property type="entry name" value="RING/U-box"/>
    <property type="match status" value="1"/>
</dbReference>
<dbReference type="CDD" id="cd16454">
    <property type="entry name" value="RING-H2_PA-TM-RING"/>
    <property type="match status" value="1"/>
</dbReference>
<dbReference type="InterPro" id="IPR001841">
    <property type="entry name" value="Znf_RING"/>
</dbReference>
<dbReference type="STRING" id="930990.A0A067N1F2"/>
<evidence type="ECO:0000256" key="7">
    <source>
        <dbReference type="ARBA" id="ARBA00023136"/>
    </source>
</evidence>
<dbReference type="Pfam" id="PF13639">
    <property type="entry name" value="zf-RING_2"/>
    <property type="match status" value="1"/>
</dbReference>
<evidence type="ECO:0000256" key="1">
    <source>
        <dbReference type="ARBA" id="ARBA00004370"/>
    </source>
</evidence>
<evidence type="ECO:0000256" key="3">
    <source>
        <dbReference type="ARBA" id="ARBA00022723"/>
    </source>
</evidence>
<name>A0A067N1F2_BOTB1</name>
<dbReference type="HOGENOM" id="CLU_008264_3_1_1"/>
<feature type="compositionally biased region" description="Basic and acidic residues" evidence="9">
    <location>
        <begin position="479"/>
        <end position="491"/>
    </location>
</feature>
<protein>
    <recommendedName>
        <fullName evidence="11">RING-type domain-containing protein</fullName>
    </recommendedName>
</protein>
<feature type="compositionally biased region" description="Pro residues" evidence="9">
    <location>
        <begin position="531"/>
        <end position="540"/>
    </location>
</feature>
<dbReference type="PANTHER" id="PTHR46539">
    <property type="entry name" value="E3 UBIQUITIN-PROTEIN LIGASE ATL42"/>
    <property type="match status" value="1"/>
</dbReference>
<feature type="region of interest" description="Disordered" evidence="9">
    <location>
        <begin position="442"/>
        <end position="462"/>
    </location>
</feature>
<comment type="subcellular location">
    <subcellularLocation>
        <location evidence="1">Membrane</location>
    </subcellularLocation>
</comment>
<feature type="compositionally biased region" description="Gly residues" evidence="9">
    <location>
        <begin position="145"/>
        <end position="155"/>
    </location>
</feature>
<feature type="region of interest" description="Disordered" evidence="9">
    <location>
        <begin position="135"/>
        <end position="155"/>
    </location>
</feature>
<gene>
    <name evidence="12" type="ORF">BOTBODRAFT_26119</name>
</gene>
<dbReference type="AlphaFoldDB" id="A0A067N1F2"/>
<evidence type="ECO:0000256" key="4">
    <source>
        <dbReference type="ARBA" id="ARBA00022771"/>
    </source>
</evidence>
<feature type="region of interest" description="Disordered" evidence="9">
    <location>
        <begin position="235"/>
        <end position="377"/>
    </location>
</feature>
<feature type="compositionally biased region" description="Polar residues" evidence="9">
    <location>
        <begin position="331"/>
        <end position="340"/>
    </location>
</feature>
<dbReference type="PROSITE" id="PS50089">
    <property type="entry name" value="ZF_RING_2"/>
    <property type="match status" value="1"/>
</dbReference>
<keyword evidence="3" id="KW-0479">Metal-binding</keyword>
<dbReference type="EMBL" id="KL198016">
    <property type="protein sequence ID" value="KDQ21689.1"/>
    <property type="molecule type" value="Genomic_DNA"/>
</dbReference>
<proteinExistence type="predicted"/>
<feature type="compositionally biased region" description="Basic and acidic residues" evidence="9">
    <location>
        <begin position="285"/>
        <end position="297"/>
    </location>
</feature>
<keyword evidence="6 10" id="KW-1133">Transmembrane helix</keyword>
<dbReference type="Gene3D" id="3.30.40.10">
    <property type="entry name" value="Zinc/RING finger domain, C3HC4 (zinc finger)"/>
    <property type="match status" value="1"/>
</dbReference>
<keyword evidence="4 8" id="KW-0863">Zinc-finger</keyword>
<dbReference type="GO" id="GO:0016020">
    <property type="term" value="C:membrane"/>
    <property type="evidence" value="ECO:0007669"/>
    <property type="project" value="UniProtKB-SubCell"/>
</dbReference>
<evidence type="ECO:0000256" key="6">
    <source>
        <dbReference type="ARBA" id="ARBA00022989"/>
    </source>
</evidence>
<reference evidence="13" key="1">
    <citation type="journal article" date="2014" name="Proc. Natl. Acad. Sci. U.S.A.">
        <title>Extensive sampling of basidiomycete genomes demonstrates inadequacy of the white-rot/brown-rot paradigm for wood decay fungi.</title>
        <authorList>
            <person name="Riley R."/>
            <person name="Salamov A.A."/>
            <person name="Brown D.W."/>
            <person name="Nagy L.G."/>
            <person name="Floudas D."/>
            <person name="Held B.W."/>
            <person name="Levasseur A."/>
            <person name="Lombard V."/>
            <person name="Morin E."/>
            <person name="Otillar R."/>
            <person name="Lindquist E.A."/>
            <person name="Sun H."/>
            <person name="LaButti K.M."/>
            <person name="Schmutz J."/>
            <person name="Jabbour D."/>
            <person name="Luo H."/>
            <person name="Baker S.E."/>
            <person name="Pisabarro A.G."/>
            <person name="Walton J.D."/>
            <person name="Blanchette R.A."/>
            <person name="Henrissat B."/>
            <person name="Martin F."/>
            <person name="Cullen D."/>
            <person name="Hibbett D.S."/>
            <person name="Grigoriev I.V."/>
        </authorList>
    </citation>
    <scope>NUCLEOTIDE SEQUENCE [LARGE SCALE GENOMIC DNA]</scope>
    <source>
        <strain evidence="13">FD-172 SS1</strain>
    </source>
</reference>
<evidence type="ECO:0000256" key="5">
    <source>
        <dbReference type="ARBA" id="ARBA00022833"/>
    </source>
</evidence>
<evidence type="ECO:0000313" key="13">
    <source>
        <dbReference type="Proteomes" id="UP000027195"/>
    </source>
</evidence>
<keyword evidence="7 10" id="KW-0472">Membrane</keyword>
<evidence type="ECO:0000259" key="11">
    <source>
        <dbReference type="PROSITE" id="PS50089"/>
    </source>
</evidence>
<dbReference type="InParanoid" id="A0A067N1F2"/>
<feature type="domain" description="RING-type" evidence="11">
    <location>
        <begin position="387"/>
        <end position="431"/>
    </location>
</feature>
<keyword evidence="2 10" id="KW-0812">Transmembrane</keyword>
<evidence type="ECO:0000256" key="10">
    <source>
        <dbReference type="SAM" id="Phobius"/>
    </source>
</evidence>
<dbReference type="Proteomes" id="UP000027195">
    <property type="component" value="Unassembled WGS sequence"/>
</dbReference>
<dbReference type="InterPro" id="IPR013083">
    <property type="entry name" value="Znf_RING/FYVE/PHD"/>
</dbReference>
<evidence type="ECO:0000256" key="8">
    <source>
        <dbReference type="PROSITE-ProRule" id="PRU00175"/>
    </source>
</evidence>
<evidence type="ECO:0000256" key="9">
    <source>
        <dbReference type="SAM" id="MobiDB-lite"/>
    </source>
</evidence>
<evidence type="ECO:0000256" key="2">
    <source>
        <dbReference type="ARBA" id="ARBA00022692"/>
    </source>
</evidence>
<feature type="compositionally biased region" description="Basic and acidic residues" evidence="9">
    <location>
        <begin position="252"/>
        <end position="268"/>
    </location>
</feature>
<keyword evidence="13" id="KW-1185">Reference proteome</keyword>
<organism evidence="12 13">
    <name type="scientific">Botryobasidium botryosum (strain FD-172 SS1)</name>
    <dbReference type="NCBI Taxonomy" id="930990"/>
    <lineage>
        <taxon>Eukaryota</taxon>
        <taxon>Fungi</taxon>
        <taxon>Dikarya</taxon>
        <taxon>Basidiomycota</taxon>
        <taxon>Agaricomycotina</taxon>
        <taxon>Agaricomycetes</taxon>
        <taxon>Cantharellales</taxon>
        <taxon>Botryobasidiaceae</taxon>
        <taxon>Botryobasidium</taxon>
    </lineage>
</organism>